<proteinExistence type="predicted"/>
<dbReference type="AlphaFoldDB" id="A0A1C7P3Q8"/>
<accession>A0A1C7P3Q8</accession>
<dbReference type="Proteomes" id="UP000093111">
    <property type="component" value="Unassembled WGS sequence"/>
</dbReference>
<name>A0A1C7P3Q8_9HYPH</name>
<sequence length="92" mass="10816">MAQNGPIQRNAERLDILDRRRMPIRTMKLPVFEVRNRICQAFRRSQLRLRRDEIRPTRIRVRECLFEGECRPAELRESSETVGAPMPGAAII</sequence>
<gene>
    <name evidence="1" type="ORF">ADU59_10915</name>
</gene>
<comment type="caution">
    <text evidence="1">The sequence shown here is derived from an EMBL/GenBank/DDBJ whole genome shotgun (WGS) entry which is preliminary data.</text>
</comment>
<organism evidence="1 2">
    <name type="scientific">Pararhizobium polonicum</name>
    <dbReference type="NCBI Taxonomy" id="1612624"/>
    <lineage>
        <taxon>Bacteria</taxon>
        <taxon>Pseudomonadati</taxon>
        <taxon>Pseudomonadota</taxon>
        <taxon>Alphaproteobacteria</taxon>
        <taxon>Hyphomicrobiales</taxon>
        <taxon>Rhizobiaceae</taxon>
        <taxon>Rhizobium/Agrobacterium group</taxon>
        <taxon>Pararhizobium</taxon>
    </lineage>
</organism>
<reference evidence="1 2" key="1">
    <citation type="journal article" date="2016" name="Syst. Appl. Microbiol.">
        <title>Pararhizobium polonicum sp. nov. isolated from tumors on stone fruit rootstocks.</title>
        <authorList>
            <person name="Pulawska J."/>
            <person name="Kuzmanovic N."/>
            <person name="Willems A."/>
            <person name="Pothier J.F."/>
        </authorList>
    </citation>
    <scope>NUCLEOTIDE SEQUENCE [LARGE SCALE GENOMIC DNA]</scope>
    <source>
        <strain evidence="1 2">F5.1</strain>
    </source>
</reference>
<dbReference type="EMBL" id="LGLV01000006">
    <property type="protein sequence ID" value="OBZ95841.1"/>
    <property type="molecule type" value="Genomic_DNA"/>
</dbReference>
<keyword evidence="2" id="KW-1185">Reference proteome</keyword>
<evidence type="ECO:0000313" key="1">
    <source>
        <dbReference type="EMBL" id="OBZ95841.1"/>
    </source>
</evidence>
<evidence type="ECO:0000313" key="2">
    <source>
        <dbReference type="Proteomes" id="UP000093111"/>
    </source>
</evidence>
<protein>
    <submittedName>
        <fullName evidence="1">Uncharacterized protein</fullName>
    </submittedName>
</protein>